<comment type="similarity">
    <text evidence="3 9 10">Belongs to the IspF family.</text>
</comment>
<feature type="binding site" evidence="9">
    <location>
        <position position="11"/>
    </location>
    <ligand>
        <name>a divalent metal cation</name>
        <dbReference type="ChEBI" id="CHEBI:60240"/>
    </ligand>
</feature>
<dbReference type="HAMAP" id="MF_00107">
    <property type="entry name" value="IspF"/>
    <property type="match status" value="1"/>
</dbReference>
<sequence length="167" mass="17995">MIRIGHGFDVHAFGQDRPLMICGVAVPYHTGFIAHSDGDVALHALTDALLGAAALGDIGKLFPDTDMQYKNADSRKLLIEAYRQVQATGYVVGNVDVTIIAQAPKMRPYIDQMRQVIADDLNCDISCVNVKATTTEKLGFTGRGEGIACEAVALLIKPALCSSYRNI</sequence>
<gene>
    <name evidence="9 12" type="primary">ispF</name>
    <name evidence="12" type="ORF">N5925_02375</name>
    <name evidence="13" type="ORF">QBL01_05535</name>
</gene>
<evidence type="ECO:0000256" key="4">
    <source>
        <dbReference type="ARBA" id="ARBA00011233"/>
    </source>
</evidence>
<evidence type="ECO:0000256" key="1">
    <source>
        <dbReference type="ARBA" id="ARBA00000200"/>
    </source>
</evidence>
<comment type="catalytic activity">
    <reaction evidence="1 9 10">
        <text>4-CDP-2-C-methyl-D-erythritol 2-phosphate = 2-C-methyl-D-erythritol 2,4-cyclic diphosphate + CMP</text>
        <dbReference type="Rhea" id="RHEA:23864"/>
        <dbReference type="ChEBI" id="CHEBI:57919"/>
        <dbReference type="ChEBI" id="CHEBI:58483"/>
        <dbReference type="ChEBI" id="CHEBI:60377"/>
        <dbReference type="EC" id="4.6.1.12"/>
    </reaction>
</comment>
<accession>A0A084EAF1</accession>
<dbReference type="Pfam" id="PF02542">
    <property type="entry name" value="YgbB"/>
    <property type="match status" value="1"/>
</dbReference>
<evidence type="ECO:0000256" key="9">
    <source>
        <dbReference type="HAMAP-Rule" id="MF_00107"/>
    </source>
</evidence>
<keyword evidence="6 9" id="KW-0479">Metal-binding</keyword>
<feature type="binding site" evidence="9">
    <location>
        <begin position="57"/>
        <end position="59"/>
    </location>
    <ligand>
        <name>4-CDP-2-C-methyl-D-erythritol 2-phosphate</name>
        <dbReference type="ChEBI" id="CHEBI:57919"/>
    </ligand>
</feature>
<dbReference type="GO" id="GO:0046872">
    <property type="term" value="F:metal ion binding"/>
    <property type="evidence" value="ECO:0007669"/>
    <property type="project" value="UniProtKB-KW"/>
</dbReference>
<keyword evidence="7 9" id="KW-0414">Isoprene biosynthesis</keyword>
<name>A0A084EAF1_GLAPU</name>
<feature type="binding site" evidence="9">
    <location>
        <position position="43"/>
    </location>
    <ligand>
        <name>a divalent metal cation</name>
        <dbReference type="ChEBI" id="CHEBI:60240"/>
    </ligand>
</feature>
<dbReference type="FunFam" id="3.30.1330.50:FF:000001">
    <property type="entry name" value="2-C-methyl-D-erythritol 2,4-cyclodiphosphate synthase"/>
    <property type="match status" value="1"/>
</dbReference>
<dbReference type="Proteomes" id="UP001222296">
    <property type="component" value="Chromosome"/>
</dbReference>
<feature type="binding site" evidence="9">
    <location>
        <position position="143"/>
    </location>
    <ligand>
        <name>4-CDP-2-C-methyl-D-erythritol 2-phosphate</name>
        <dbReference type="ChEBI" id="CHEBI:57919"/>
    </ligand>
</feature>
<comment type="function">
    <text evidence="9">Involved in the biosynthesis of isopentenyl diphosphate (IPP) and dimethylallyl diphosphate (DMAPP), two major building blocks of isoprenoid compounds. Catalyzes the conversion of 4-diphosphocytidyl-2-C-methyl-D-erythritol 2-phosphate (CDP-ME2P) to 2-C-methyl-D-erythritol 2,4-cyclodiphosphate (ME-CPP) with a corresponding release of cytidine 5-monophosphate (CMP).</text>
</comment>
<evidence type="ECO:0000256" key="10">
    <source>
        <dbReference type="RuleBase" id="RU004395"/>
    </source>
</evidence>
<dbReference type="GO" id="GO:0016114">
    <property type="term" value="P:terpenoid biosynthetic process"/>
    <property type="evidence" value="ECO:0007669"/>
    <property type="project" value="InterPro"/>
</dbReference>
<comment type="subunit">
    <text evidence="4 9">Homotrimer.</text>
</comment>
<reference evidence="12" key="1">
    <citation type="submission" date="2022-09" db="EMBL/GenBank/DDBJ databases">
        <title>Molecular characterization of Glaesserella parasuis strains circulating in commercial swine farms using whole-genome sequencing.</title>
        <authorList>
            <person name="Mugabi R."/>
            <person name="Clavijo M."/>
            <person name="Li G."/>
        </authorList>
    </citation>
    <scope>NUCLEOTIDE SEQUENCE</scope>
    <source>
        <strain evidence="12">0435-53</strain>
    </source>
</reference>
<feature type="binding site" evidence="9">
    <location>
        <begin position="62"/>
        <end position="66"/>
    </location>
    <ligand>
        <name>4-CDP-2-C-methyl-D-erythritol 2-phosphate</name>
        <dbReference type="ChEBI" id="CHEBI:57919"/>
    </ligand>
</feature>
<dbReference type="EMBL" id="CP121769">
    <property type="protein sequence ID" value="WGE11029.1"/>
    <property type="molecule type" value="Genomic_DNA"/>
</dbReference>
<dbReference type="PANTHER" id="PTHR43181">
    <property type="entry name" value="2-C-METHYL-D-ERYTHRITOL 2,4-CYCLODIPHOSPHATE SYNTHASE, CHLOROPLASTIC"/>
    <property type="match status" value="1"/>
</dbReference>
<evidence type="ECO:0000256" key="8">
    <source>
        <dbReference type="ARBA" id="ARBA00023239"/>
    </source>
</evidence>
<dbReference type="Proteomes" id="UP001148834">
    <property type="component" value="Unassembled WGS sequence"/>
</dbReference>
<feature type="binding site" evidence="9">
    <location>
        <begin position="35"/>
        <end position="36"/>
    </location>
    <ligand>
        <name>4-CDP-2-C-methyl-D-erythritol 2-phosphate</name>
        <dbReference type="ChEBI" id="CHEBI:57919"/>
    </ligand>
</feature>
<feature type="site" description="Transition state stabilizer" evidence="9">
    <location>
        <position position="35"/>
    </location>
</feature>
<evidence type="ECO:0000256" key="6">
    <source>
        <dbReference type="ARBA" id="ARBA00022723"/>
    </source>
</evidence>
<dbReference type="AlphaFoldDB" id="A0A084EAF1"/>
<feature type="binding site" evidence="9">
    <location>
        <position position="140"/>
    </location>
    <ligand>
        <name>4-CDP-2-C-methyl-D-erythritol 2-phosphate</name>
        <dbReference type="ChEBI" id="CHEBI:57919"/>
    </ligand>
</feature>
<protein>
    <recommendedName>
        <fullName evidence="5 9">2-C-methyl-D-erythritol 2,4-cyclodiphosphate synthase</fullName>
        <shortName evidence="9">MECDP-synthase</shortName>
        <shortName evidence="9">MECPP-synthase</shortName>
        <shortName evidence="9">MECPS</shortName>
        <ecNumber evidence="5 9">4.6.1.12</ecNumber>
    </recommendedName>
</protein>
<evidence type="ECO:0000256" key="7">
    <source>
        <dbReference type="ARBA" id="ARBA00023229"/>
    </source>
</evidence>
<reference evidence="13" key="2">
    <citation type="submission" date="2023-04" db="EMBL/GenBank/DDBJ databases">
        <title>Molecular characterization of the Integrative and Conjugative elements harboring multidrug-resistance gene from Glaesserella (Haemophilus) parasuis.</title>
        <authorList>
            <person name="Che Y."/>
            <person name="Zhou L."/>
        </authorList>
    </citation>
    <scope>NUCLEOTIDE SEQUENCE</scope>
    <source>
        <strain evidence="13">Z44</strain>
    </source>
</reference>
<comment type="caution">
    <text evidence="9">Lacks conserved residue(s) required for the propagation of feature annotation.</text>
</comment>
<evidence type="ECO:0000313" key="14">
    <source>
        <dbReference type="Proteomes" id="UP001148834"/>
    </source>
</evidence>
<evidence type="ECO:0000313" key="12">
    <source>
        <dbReference type="EMBL" id="MDD2167471.1"/>
    </source>
</evidence>
<evidence type="ECO:0000313" key="13">
    <source>
        <dbReference type="EMBL" id="WGE11029.1"/>
    </source>
</evidence>
<organism evidence="12 14">
    <name type="scientific">Glaesserella parasuis</name>
    <name type="common">Haemophilus parasuis</name>
    <dbReference type="NCBI Taxonomy" id="738"/>
    <lineage>
        <taxon>Bacteria</taxon>
        <taxon>Pseudomonadati</taxon>
        <taxon>Pseudomonadota</taxon>
        <taxon>Gammaproteobacteria</taxon>
        <taxon>Pasteurellales</taxon>
        <taxon>Pasteurellaceae</taxon>
        <taxon>Glaesserella</taxon>
    </lineage>
</organism>
<dbReference type="SUPFAM" id="SSF69765">
    <property type="entry name" value="IpsF-like"/>
    <property type="match status" value="1"/>
</dbReference>
<feature type="binding site" evidence="9">
    <location>
        <begin position="133"/>
        <end position="136"/>
    </location>
    <ligand>
        <name>4-CDP-2-C-methyl-D-erythritol 2-phosphate</name>
        <dbReference type="ChEBI" id="CHEBI:57919"/>
    </ligand>
</feature>
<proteinExistence type="inferred from homology"/>
<evidence type="ECO:0000256" key="5">
    <source>
        <dbReference type="ARBA" id="ARBA00012579"/>
    </source>
</evidence>
<dbReference type="Gene3D" id="3.30.1330.50">
    <property type="entry name" value="2-C-methyl-D-erythritol 2,4-cyclodiphosphate synthase"/>
    <property type="match status" value="1"/>
</dbReference>
<evidence type="ECO:0000259" key="11">
    <source>
        <dbReference type="Pfam" id="PF02542"/>
    </source>
</evidence>
<dbReference type="OrthoDB" id="9804336at2"/>
<dbReference type="EC" id="4.6.1.12" evidence="5 9"/>
<dbReference type="InterPro" id="IPR003526">
    <property type="entry name" value="MECDP_synthase"/>
</dbReference>
<dbReference type="InterPro" id="IPR020555">
    <property type="entry name" value="MECDP_synthase_CS"/>
</dbReference>
<feature type="site" description="Transition state stabilizer" evidence="9">
    <location>
        <position position="134"/>
    </location>
</feature>
<dbReference type="GO" id="GO:0019288">
    <property type="term" value="P:isopentenyl diphosphate biosynthetic process, methylerythritol 4-phosphate pathway"/>
    <property type="evidence" value="ECO:0007669"/>
    <property type="project" value="UniProtKB-UniRule"/>
</dbReference>
<keyword evidence="8 9" id="KW-0456">Lyase</keyword>
<dbReference type="GO" id="GO:0008685">
    <property type="term" value="F:2-C-methyl-D-erythritol 2,4-cyclodiphosphate synthase activity"/>
    <property type="evidence" value="ECO:0007669"/>
    <property type="project" value="UniProtKB-UniRule"/>
</dbReference>
<comment type="cofactor">
    <cofactor evidence="9">
        <name>a divalent metal cation</name>
        <dbReference type="ChEBI" id="CHEBI:60240"/>
    </cofactor>
    <text evidence="9">Binds 1 divalent metal cation per subunit.</text>
</comment>
<dbReference type="PANTHER" id="PTHR43181:SF1">
    <property type="entry name" value="2-C-METHYL-D-ERYTHRITOL 2,4-CYCLODIPHOSPHATE SYNTHASE, CHLOROPLASTIC"/>
    <property type="match status" value="1"/>
</dbReference>
<comment type="pathway">
    <text evidence="2 9">Isoprenoid biosynthesis; isopentenyl diphosphate biosynthesis via DXP pathway; isopentenyl diphosphate from 1-deoxy-D-xylulose 5-phosphate: step 4/6.</text>
</comment>
<feature type="binding site" evidence="9">
    <location>
        <position position="9"/>
    </location>
    <ligand>
        <name>a divalent metal cation</name>
        <dbReference type="ChEBI" id="CHEBI:60240"/>
    </ligand>
</feature>
<dbReference type="CDD" id="cd00554">
    <property type="entry name" value="MECDP_synthase"/>
    <property type="match status" value="1"/>
</dbReference>
<evidence type="ECO:0000256" key="2">
    <source>
        <dbReference type="ARBA" id="ARBA00004709"/>
    </source>
</evidence>
<dbReference type="PROSITE" id="PS01350">
    <property type="entry name" value="ISPF"/>
    <property type="match status" value="1"/>
</dbReference>
<dbReference type="RefSeq" id="WP_005710678.1">
    <property type="nucleotide sequence ID" value="NZ_CBCRUP010000005.1"/>
</dbReference>
<dbReference type="EMBL" id="JAODIR010000007">
    <property type="protein sequence ID" value="MDD2167471.1"/>
    <property type="molecule type" value="Genomic_DNA"/>
</dbReference>
<evidence type="ECO:0000256" key="3">
    <source>
        <dbReference type="ARBA" id="ARBA00008480"/>
    </source>
</evidence>
<feature type="domain" description="2-C-methyl-D-erythritol 2,4-cyclodiphosphate synthase" evidence="11">
    <location>
        <begin position="2"/>
        <end position="155"/>
    </location>
</feature>
<dbReference type="NCBIfam" id="TIGR00151">
    <property type="entry name" value="ispF"/>
    <property type="match status" value="1"/>
</dbReference>
<feature type="binding site" evidence="9">
    <location>
        <begin position="9"/>
        <end position="11"/>
    </location>
    <ligand>
        <name>4-CDP-2-C-methyl-D-erythritol 2-phosphate</name>
        <dbReference type="ChEBI" id="CHEBI:57919"/>
    </ligand>
</feature>
<dbReference type="InterPro" id="IPR036571">
    <property type="entry name" value="MECDP_synthase_sf"/>
</dbReference>